<dbReference type="Proteomes" id="UP000831485">
    <property type="component" value="Chromosome"/>
</dbReference>
<evidence type="ECO:0000256" key="1">
    <source>
        <dbReference type="SAM" id="MobiDB-lite"/>
    </source>
</evidence>
<evidence type="ECO:0000313" key="3">
    <source>
        <dbReference type="EMBL" id="GFO64823.1"/>
    </source>
</evidence>
<accession>A0A6V8MZ76</accession>
<gene>
    <name evidence="3" type="ORF">GMPD_27420</name>
    <name evidence="4" type="ORF">M1B72_05060</name>
</gene>
<reference evidence="4" key="3">
    <citation type="submission" date="2022-04" db="EMBL/GenBank/DDBJ databases">
        <authorList>
            <person name="Liu G."/>
        </authorList>
    </citation>
    <scope>NUCLEOTIDE SEQUENCE</scope>
    <source>
        <strain evidence="4">RG22</strain>
    </source>
</reference>
<organism evidence="3 5">
    <name type="scientific">Geomonas paludis</name>
    <dbReference type="NCBI Taxonomy" id="2740185"/>
    <lineage>
        <taxon>Bacteria</taxon>
        <taxon>Pseudomonadati</taxon>
        <taxon>Thermodesulfobacteriota</taxon>
        <taxon>Desulfuromonadia</taxon>
        <taxon>Geobacterales</taxon>
        <taxon>Geobacteraceae</taxon>
        <taxon>Geomonas</taxon>
    </lineage>
</organism>
<feature type="signal peptide" evidence="2">
    <location>
        <begin position="1"/>
        <end position="23"/>
    </location>
</feature>
<dbReference type="Gene3D" id="1.20.5.320">
    <property type="entry name" value="6-Phosphogluconate Dehydrogenase, domain 3"/>
    <property type="match status" value="1"/>
</dbReference>
<dbReference type="Proteomes" id="UP000568888">
    <property type="component" value="Unassembled WGS sequence"/>
</dbReference>
<evidence type="ECO:0000313" key="6">
    <source>
        <dbReference type="Proteomes" id="UP000831485"/>
    </source>
</evidence>
<sequence length="369" mass="37756">MKSRKMMMVALCAVPLSVLPVVAGAETDRITVEDPATGTVKFKVTSDGNVTAGQYTGDGALLTNVAHFKGAWNSALSYAKDDCVSYGGSTYIALQASTNAQPDVSATSWTVMAQKGAAGADGATGAPGATGPQGPQGVQGPQGPAGSPDTQTDILNKIKTQAAGAVLIMQQAAGEATTTSKFILRDSANLDRFTFSPGDGAVNIIGGTNQKMFSEGPNTRSVFAAFRARGTASLPAVVQLNDKLGTFQFSGYDGAAYQTPALLESFVDGTVAAGSVPARLSIVTGASQSTRAERLVVKYTGEIGVGTNAPAQKLEVNGGVRLNTATAKPTCSSTIRGTFWVAQGAAGVADTVEVCVKDSADAYSWKTLY</sequence>
<evidence type="ECO:0000313" key="4">
    <source>
        <dbReference type="EMBL" id="UPU37080.1"/>
    </source>
</evidence>
<proteinExistence type="predicted"/>
<dbReference type="Gene3D" id="2.10.10.20">
    <property type="entry name" value="Carbohydrate-binding module superfamily 5/12"/>
    <property type="match status" value="1"/>
</dbReference>
<keyword evidence="6" id="KW-1185">Reference proteome</keyword>
<dbReference type="RefSeq" id="WP_183348295.1">
    <property type="nucleotide sequence ID" value="NZ_BLXY01000005.1"/>
</dbReference>
<dbReference type="EMBL" id="BLXY01000005">
    <property type="protein sequence ID" value="GFO64823.1"/>
    <property type="molecule type" value="Genomic_DNA"/>
</dbReference>
<evidence type="ECO:0008006" key="7">
    <source>
        <dbReference type="Google" id="ProtNLM"/>
    </source>
</evidence>
<reference evidence="3" key="2">
    <citation type="journal article" date="2021" name="Int. J. Syst. Evol. Microbiol.">
        <title>Geomonas silvestris sp. nov., Geomonas paludis sp. nov. and Geomonas limicola sp. nov., isolated from terrestrial environments, and emended description of the genus Geomonas.</title>
        <authorList>
            <person name="Itoh H."/>
            <person name="Xu Z."/>
            <person name="Masuda Y."/>
            <person name="Ushijima N."/>
            <person name="Hayakawa C."/>
            <person name="Shiratori Y."/>
            <person name="Senoo K."/>
        </authorList>
    </citation>
    <scope>NUCLEOTIDE SEQUENCE</scope>
    <source>
        <strain evidence="3">Red736</strain>
    </source>
</reference>
<feature type="chain" id="PRO_5028323461" description="Chitin-binding type-3 domain-containing protein" evidence="2">
    <location>
        <begin position="24"/>
        <end position="369"/>
    </location>
</feature>
<dbReference type="AlphaFoldDB" id="A0A6V8MZ76"/>
<reference evidence="5" key="1">
    <citation type="submission" date="2020-06" db="EMBL/GenBank/DDBJ databases">
        <title>Draft genomic sequecing of Geomonas sp. Red736.</title>
        <authorList>
            <person name="Itoh H."/>
            <person name="Xu Z.X."/>
            <person name="Ushijima N."/>
            <person name="Masuda Y."/>
            <person name="Shiratori Y."/>
            <person name="Senoo K."/>
        </authorList>
    </citation>
    <scope>NUCLEOTIDE SEQUENCE [LARGE SCALE GENOMIC DNA]</scope>
    <source>
        <strain evidence="5">Red736</strain>
    </source>
</reference>
<evidence type="ECO:0000256" key="2">
    <source>
        <dbReference type="SAM" id="SignalP"/>
    </source>
</evidence>
<protein>
    <recommendedName>
        <fullName evidence="7">Chitin-binding type-3 domain-containing protein</fullName>
    </recommendedName>
</protein>
<dbReference type="EMBL" id="CP096574">
    <property type="protein sequence ID" value="UPU37080.1"/>
    <property type="molecule type" value="Genomic_DNA"/>
</dbReference>
<feature type="compositionally biased region" description="Low complexity" evidence="1">
    <location>
        <begin position="118"/>
        <end position="146"/>
    </location>
</feature>
<evidence type="ECO:0000313" key="5">
    <source>
        <dbReference type="Proteomes" id="UP000568888"/>
    </source>
</evidence>
<feature type="region of interest" description="Disordered" evidence="1">
    <location>
        <begin position="118"/>
        <end position="150"/>
    </location>
</feature>
<keyword evidence="2" id="KW-0732">Signal</keyword>
<name>A0A6V8MZ76_9BACT</name>